<dbReference type="InterPro" id="IPR008928">
    <property type="entry name" value="6-hairpin_glycosidase_sf"/>
</dbReference>
<dbReference type="InterPro" id="IPR006311">
    <property type="entry name" value="TAT_signal"/>
</dbReference>
<sequence>MQMNRRDFCELIAAAAASGLLSANFNGAARAASPIDGEASRAANANYPNDRAPLGQSRYVKLPLGAVRPSGWLLDQLTLQARGITSHLPELWDVVGESAWKGDAGKNVRDGVFDTNARFVPRWLEGLTMLAGVLHDDELMAIGKPYMDHALSVKDLASVTPSVIAWSWLARVMPEYHEVTGDPRAIQFVRTFLDYADTVREPENLAVFSSKWSGVLLSCGIWYYNQTGDADVPALLQRCTKRCIDDFVNYFRNFPKDPKVFAEMCDFVPHYCDAKGKAGEPAYEGPTPIGRHGFTAVMALGYPAFHSLISGDRSERESVVQGMANLDQAYGQVGGRWGADGWLVSTDPIVGTETCAVGQSFFPLENILAIMGNVEVADRIEQLIFNAFPGACTADMWARQFYTQSNQVLVSVAKRPWNSPGTDAANIYGFKPCYPGPLADVHAPWPRYVASMCMATADSGLAAMSYGPCRINAKVGNGVSIELIVETDYPFSDRVRVAVHCNEPVNFPLHFRIPTWSSQAEVFVSGKATPWRPESGTMLKVEREWKNGDVVTLHFNFKVRTETRQNNAVAVAWGPLYFVLRIREAFEKIPALPVYRTDQPPASAPPGCVDWHIAPVNDWNYALSIDRSNPQCEMIFNKVSSMPFAQKGEPVRAPGSTEYLPWQHDVPMLLKMKARLVPHWGMNGANAAPVPTSPVKTNQPETVVELIPYGCSRLRIAEFPTV</sequence>
<comment type="caution">
    <text evidence="2">The sequence shown here is derived from an EMBL/GenBank/DDBJ whole genome shotgun (WGS) entry which is preliminary data.</text>
</comment>
<dbReference type="GO" id="GO:0005975">
    <property type="term" value="P:carbohydrate metabolic process"/>
    <property type="evidence" value="ECO:0007669"/>
    <property type="project" value="InterPro"/>
</dbReference>
<organism evidence="2 3">
    <name type="scientific">Bradyrhizobium hipponense</name>
    <dbReference type="NCBI Taxonomy" id="2605638"/>
    <lineage>
        <taxon>Bacteria</taxon>
        <taxon>Pseudomonadati</taxon>
        <taxon>Pseudomonadota</taxon>
        <taxon>Alphaproteobacteria</taxon>
        <taxon>Hyphomicrobiales</taxon>
        <taxon>Nitrobacteraceae</taxon>
        <taxon>Bradyrhizobium</taxon>
    </lineage>
</organism>
<evidence type="ECO:0000313" key="2">
    <source>
        <dbReference type="EMBL" id="TYO61056.1"/>
    </source>
</evidence>
<accession>A0A5S4Y9H7</accession>
<dbReference type="PANTHER" id="PTHR43465">
    <property type="entry name" value="DUF1680 DOMAIN PROTEIN (AFU_ORTHOLOGUE AFUA_1G08910)"/>
    <property type="match status" value="1"/>
</dbReference>
<dbReference type="SUPFAM" id="SSF48208">
    <property type="entry name" value="Six-hairpin glycosidases"/>
    <property type="match status" value="1"/>
</dbReference>
<dbReference type="PANTHER" id="PTHR43465:SF2">
    <property type="entry name" value="DUF1680 DOMAIN PROTEIN (AFU_ORTHOLOGUE AFUA_1G08910)"/>
    <property type="match status" value="1"/>
</dbReference>
<name>A0A5S4Y9H7_9BRAD</name>
<reference evidence="2 3" key="1">
    <citation type="submission" date="2019-08" db="EMBL/GenBank/DDBJ databases">
        <title>Bradyrhizobium hipponensis sp. nov., a rhizobium isolated from a Lupinus angustifolius root nodule in Tunisia.</title>
        <authorList>
            <person name="Off K."/>
            <person name="Rejili M."/>
            <person name="Mars M."/>
            <person name="Brachmann A."/>
            <person name="Marin M."/>
        </authorList>
    </citation>
    <scope>NUCLEOTIDE SEQUENCE [LARGE SCALE GENOMIC DNA]</scope>
    <source>
        <strain evidence="3">aSej3</strain>
    </source>
</reference>
<dbReference type="InterPro" id="IPR049046">
    <property type="entry name" value="Beta-AFase-like_GH127_middle"/>
</dbReference>
<dbReference type="PROSITE" id="PS51318">
    <property type="entry name" value="TAT"/>
    <property type="match status" value="1"/>
</dbReference>
<dbReference type="InterPro" id="IPR049174">
    <property type="entry name" value="Beta-AFase-like"/>
</dbReference>
<keyword evidence="3" id="KW-1185">Reference proteome</keyword>
<dbReference type="Proteomes" id="UP000324797">
    <property type="component" value="Unassembled WGS sequence"/>
</dbReference>
<gene>
    <name evidence="2" type="ORF">FXV83_40300</name>
</gene>
<dbReference type="EMBL" id="VSTH01000221">
    <property type="protein sequence ID" value="TYO61056.1"/>
    <property type="molecule type" value="Genomic_DNA"/>
</dbReference>
<protein>
    <recommendedName>
        <fullName evidence="1">Non-reducing end beta-L-arabinofuranosidase-like GH127 middle domain-containing protein</fullName>
    </recommendedName>
</protein>
<evidence type="ECO:0000259" key="1">
    <source>
        <dbReference type="Pfam" id="PF20736"/>
    </source>
</evidence>
<proteinExistence type="predicted"/>
<dbReference type="Pfam" id="PF20736">
    <property type="entry name" value="Glyco_hydro127M"/>
    <property type="match status" value="1"/>
</dbReference>
<dbReference type="AlphaFoldDB" id="A0A5S4Y9H7"/>
<evidence type="ECO:0000313" key="3">
    <source>
        <dbReference type="Proteomes" id="UP000324797"/>
    </source>
</evidence>
<feature type="domain" description="Non-reducing end beta-L-arabinofuranosidase-like GH127 middle" evidence="1">
    <location>
        <begin position="463"/>
        <end position="556"/>
    </location>
</feature>